<comment type="caution">
    <text evidence="8">The sequence shown here is derived from an EMBL/GenBank/DDBJ whole genome shotgun (WGS) entry which is preliminary data.</text>
</comment>
<evidence type="ECO:0000256" key="1">
    <source>
        <dbReference type="ARBA" id="ARBA00022730"/>
    </source>
</evidence>
<dbReference type="InterPro" id="IPR011035">
    <property type="entry name" value="Ribosomal_bL25/Gln-tRNA_synth"/>
</dbReference>
<dbReference type="GO" id="GO:0008097">
    <property type="term" value="F:5S rRNA binding"/>
    <property type="evidence" value="ECO:0007669"/>
    <property type="project" value="InterPro"/>
</dbReference>
<evidence type="ECO:0000256" key="3">
    <source>
        <dbReference type="ARBA" id="ARBA00022980"/>
    </source>
</evidence>
<dbReference type="InterPro" id="IPR020056">
    <property type="entry name" value="Rbsml_bL25/Gln-tRNA_synth_N"/>
</dbReference>
<dbReference type="PANTHER" id="PTHR33284:SF1">
    <property type="entry name" value="RIBOSOMAL PROTEIN L25_GLN-TRNA SYNTHETASE, ANTI-CODON-BINDING DOMAIN-CONTAINING PROTEIN"/>
    <property type="match status" value="1"/>
</dbReference>
<dbReference type="GO" id="GO:0003735">
    <property type="term" value="F:structural constituent of ribosome"/>
    <property type="evidence" value="ECO:0007669"/>
    <property type="project" value="InterPro"/>
</dbReference>
<dbReference type="SUPFAM" id="SSF50715">
    <property type="entry name" value="Ribosomal protein L25-like"/>
    <property type="match status" value="1"/>
</dbReference>
<keyword evidence="4 5" id="KW-0687">Ribonucleoprotein</keyword>
<dbReference type="InterPro" id="IPR001021">
    <property type="entry name" value="Ribosomal_bL25_long"/>
</dbReference>
<dbReference type="OrthoDB" id="9790002at2"/>
<dbReference type="CDD" id="cd00495">
    <property type="entry name" value="Ribosomal_L25_TL5_CTC"/>
    <property type="match status" value="1"/>
</dbReference>
<dbReference type="RefSeq" id="WP_070110523.1">
    <property type="nucleotide sequence ID" value="NZ_LZFO01000022.1"/>
</dbReference>
<dbReference type="InterPro" id="IPR020930">
    <property type="entry name" value="Ribosomal_uL5_bac-type"/>
</dbReference>
<protein>
    <recommendedName>
        <fullName evidence="5">Large ribosomal subunit protein bL25</fullName>
    </recommendedName>
    <alternativeName>
        <fullName evidence="5">General stress protein CTC</fullName>
    </alternativeName>
</protein>
<comment type="similarity">
    <text evidence="5">Belongs to the bacterial ribosomal protein bL25 family. CTC subfamily.</text>
</comment>
<evidence type="ECO:0000259" key="7">
    <source>
        <dbReference type="Pfam" id="PF14693"/>
    </source>
</evidence>
<evidence type="ECO:0000256" key="2">
    <source>
        <dbReference type="ARBA" id="ARBA00022884"/>
    </source>
</evidence>
<dbReference type="GO" id="GO:0006412">
    <property type="term" value="P:translation"/>
    <property type="evidence" value="ECO:0007669"/>
    <property type="project" value="UniProtKB-UniRule"/>
</dbReference>
<dbReference type="AlphaFoldDB" id="A0A1E8EXU9"/>
<evidence type="ECO:0000313" key="8">
    <source>
        <dbReference type="EMBL" id="OFI05779.1"/>
    </source>
</evidence>
<dbReference type="HAMAP" id="MF_01334">
    <property type="entry name" value="Ribosomal_bL25_CTC"/>
    <property type="match status" value="1"/>
</dbReference>
<feature type="domain" description="Large ribosomal subunit protein bL25 L25" evidence="6">
    <location>
        <begin position="7"/>
        <end position="86"/>
    </location>
</feature>
<dbReference type="InterPro" id="IPR029751">
    <property type="entry name" value="Ribosomal_L25_dom"/>
</dbReference>
<evidence type="ECO:0000256" key="5">
    <source>
        <dbReference type="HAMAP-Rule" id="MF_01334"/>
    </source>
</evidence>
<dbReference type="EMBL" id="LZFO01000022">
    <property type="protein sequence ID" value="OFI05779.1"/>
    <property type="molecule type" value="Genomic_DNA"/>
</dbReference>
<organism evidence="8 9">
    <name type="scientific">Clostridium acetireducens DSM 10703</name>
    <dbReference type="NCBI Taxonomy" id="1121290"/>
    <lineage>
        <taxon>Bacteria</taxon>
        <taxon>Bacillati</taxon>
        <taxon>Bacillota</taxon>
        <taxon>Clostridia</taxon>
        <taxon>Eubacteriales</taxon>
        <taxon>Clostridiaceae</taxon>
        <taxon>Clostridium</taxon>
    </lineage>
</organism>
<evidence type="ECO:0000313" key="9">
    <source>
        <dbReference type="Proteomes" id="UP000175744"/>
    </source>
</evidence>
<dbReference type="Pfam" id="PF01386">
    <property type="entry name" value="Ribosomal_L25p"/>
    <property type="match status" value="1"/>
</dbReference>
<reference evidence="8 9" key="1">
    <citation type="submission" date="2016-06" db="EMBL/GenBank/DDBJ databases">
        <title>Genome sequence of Clostridium acetireducens DSM 10703.</title>
        <authorList>
            <person name="Poehlein A."/>
            <person name="Fluechter S."/>
            <person name="Duerre P."/>
            <person name="Daniel R."/>
        </authorList>
    </citation>
    <scope>NUCLEOTIDE SEQUENCE [LARGE SCALE GENOMIC DNA]</scope>
    <source>
        <strain evidence="8 9">DSM 10703</strain>
    </source>
</reference>
<evidence type="ECO:0000259" key="6">
    <source>
        <dbReference type="Pfam" id="PF01386"/>
    </source>
</evidence>
<dbReference type="NCBIfam" id="TIGR00731">
    <property type="entry name" value="bL25_bact_ctc"/>
    <property type="match status" value="1"/>
</dbReference>
<dbReference type="InterPro" id="IPR037121">
    <property type="entry name" value="Ribosomal_bL25_C"/>
</dbReference>
<dbReference type="InterPro" id="IPR020057">
    <property type="entry name" value="Ribosomal_bL25_b-dom"/>
</dbReference>
<name>A0A1E8EXU9_9CLOT</name>
<dbReference type="Gene3D" id="2.40.240.10">
    <property type="entry name" value="Ribosomal Protein L25, Chain P"/>
    <property type="match status" value="1"/>
</dbReference>
<keyword evidence="3 5" id="KW-0689">Ribosomal protein</keyword>
<dbReference type="STRING" id="1121290.CLAOCE_15460"/>
<dbReference type="PANTHER" id="PTHR33284">
    <property type="entry name" value="RIBOSOMAL PROTEIN L25/GLN-TRNA SYNTHETASE, ANTI-CODON-BINDING DOMAIN-CONTAINING PROTEIN"/>
    <property type="match status" value="1"/>
</dbReference>
<comment type="function">
    <text evidence="5">This is one of the proteins that binds to the 5S RNA in the ribosome where it forms part of the central protuberance.</text>
</comment>
<feature type="domain" description="Large ribosomal subunit protein bL25 beta" evidence="7">
    <location>
        <begin position="94"/>
        <end position="175"/>
    </location>
</feature>
<gene>
    <name evidence="8" type="primary">ctc_3</name>
    <name evidence="5" type="synonym">ctc</name>
    <name evidence="5" type="synonym">rplY</name>
    <name evidence="8" type="ORF">CLOACE_15460</name>
</gene>
<keyword evidence="2 5" id="KW-0694">RNA-binding</keyword>
<dbReference type="Gene3D" id="2.170.120.20">
    <property type="entry name" value="Ribosomal protein L25, beta domain"/>
    <property type="match status" value="1"/>
</dbReference>
<comment type="subunit">
    <text evidence="5">Part of the 50S ribosomal subunit; part of the 5S rRNA/L5/L18/L25 subcomplex. Contacts the 5S rRNA. Binds to the 5S rRNA independently of L5 and L18.</text>
</comment>
<evidence type="ECO:0000256" key="4">
    <source>
        <dbReference type="ARBA" id="ARBA00023274"/>
    </source>
</evidence>
<dbReference type="GO" id="GO:0022625">
    <property type="term" value="C:cytosolic large ribosomal subunit"/>
    <property type="evidence" value="ECO:0007669"/>
    <property type="project" value="TreeGrafter"/>
</dbReference>
<accession>A0A1E8EXU9</accession>
<dbReference type="Proteomes" id="UP000175744">
    <property type="component" value="Unassembled WGS sequence"/>
</dbReference>
<keyword evidence="9" id="KW-1185">Reference proteome</keyword>
<proteinExistence type="inferred from homology"/>
<dbReference type="Pfam" id="PF14693">
    <property type="entry name" value="Ribosomal_TL5_C"/>
    <property type="match status" value="1"/>
</dbReference>
<keyword evidence="1 5" id="KW-0699">rRNA-binding</keyword>
<sequence>MENLVCNERKQSGKKVRKNGNIPGVIYGKNMNNLLFEISEMELNREIKKNGEHGIVNINLNNKNYKTIIKEVQRHPITHEIIHLDLENLHGNDKVQLEIPLVFNGEENIIKKGAVVQKEKDNILVKCSGNKIPNAFFVDVSNLKVGDAYRISDIEASKDIFFMEDIDTLIASIVQGNYKKDTEDEEESEDIED</sequence>